<keyword evidence="2" id="KW-1185">Reference proteome</keyword>
<organism evidence="1 2">
    <name type="scientific">Catharanthus roseus</name>
    <name type="common">Madagascar periwinkle</name>
    <name type="synonym">Vinca rosea</name>
    <dbReference type="NCBI Taxonomy" id="4058"/>
    <lineage>
        <taxon>Eukaryota</taxon>
        <taxon>Viridiplantae</taxon>
        <taxon>Streptophyta</taxon>
        <taxon>Embryophyta</taxon>
        <taxon>Tracheophyta</taxon>
        <taxon>Spermatophyta</taxon>
        <taxon>Magnoliopsida</taxon>
        <taxon>eudicotyledons</taxon>
        <taxon>Gunneridae</taxon>
        <taxon>Pentapetalae</taxon>
        <taxon>asterids</taxon>
        <taxon>lamiids</taxon>
        <taxon>Gentianales</taxon>
        <taxon>Apocynaceae</taxon>
        <taxon>Rauvolfioideae</taxon>
        <taxon>Vinceae</taxon>
        <taxon>Catharanthinae</taxon>
        <taxon>Catharanthus</taxon>
    </lineage>
</organism>
<proteinExistence type="predicted"/>
<dbReference type="Proteomes" id="UP001060085">
    <property type="component" value="Linkage Group LG02"/>
</dbReference>
<comment type="caution">
    <text evidence="1">The sequence shown here is derived from an EMBL/GenBank/DDBJ whole genome shotgun (WGS) entry which is preliminary data.</text>
</comment>
<gene>
    <name evidence="1" type="ORF">M9H77_09736</name>
</gene>
<dbReference type="EMBL" id="CM044702">
    <property type="protein sequence ID" value="KAI5678786.1"/>
    <property type="molecule type" value="Genomic_DNA"/>
</dbReference>
<accession>A0ACC0C1M3</accession>
<sequence>MTDVQLGMRFIDKVQAISAVRKWSISVEREYRVLKSKINTWTTRYYIAVTIITVHKHTCLVQIEQNKHRNLPSKFISMSISHIIANDLEIPMSNIIQEVQVFCGKWKTYTLPCSYFLQCVEKMGQEQILMCRRYIRDKRTEELTKCIFIRS</sequence>
<protein>
    <submittedName>
        <fullName evidence="1">Uncharacterized protein</fullName>
    </submittedName>
</protein>
<evidence type="ECO:0000313" key="2">
    <source>
        <dbReference type="Proteomes" id="UP001060085"/>
    </source>
</evidence>
<reference evidence="2" key="1">
    <citation type="journal article" date="2023" name="Nat. Plants">
        <title>Single-cell RNA sequencing provides a high-resolution roadmap for understanding the multicellular compartmentation of specialized metabolism.</title>
        <authorList>
            <person name="Sun S."/>
            <person name="Shen X."/>
            <person name="Li Y."/>
            <person name="Li Y."/>
            <person name="Wang S."/>
            <person name="Li R."/>
            <person name="Zhang H."/>
            <person name="Shen G."/>
            <person name="Guo B."/>
            <person name="Wei J."/>
            <person name="Xu J."/>
            <person name="St-Pierre B."/>
            <person name="Chen S."/>
            <person name="Sun C."/>
        </authorList>
    </citation>
    <scope>NUCLEOTIDE SEQUENCE [LARGE SCALE GENOMIC DNA]</scope>
</reference>
<name>A0ACC0C1M3_CATRO</name>
<evidence type="ECO:0000313" key="1">
    <source>
        <dbReference type="EMBL" id="KAI5678786.1"/>
    </source>
</evidence>